<dbReference type="GO" id="GO:0004497">
    <property type="term" value="F:monooxygenase activity"/>
    <property type="evidence" value="ECO:0007669"/>
    <property type="project" value="UniProtKB-KW"/>
</dbReference>
<dbReference type="RefSeq" id="WP_128978980.1">
    <property type="nucleotide sequence ID" value="NZ_PDKJ01000002.1"/>
</dbReference>
<dbReference type="EMBL" id="PDKJ01000002">
    <property type="protein sequence ID" value="RXJ69718.1"/>
    <property type="molecule type" value="Genomic_DNA"/>
</dbReference>
<keyword evidence="2" id="KW-0503">Monooxygenase</keyword>
<dbReference type="Pfam" id="PF00296">
    <property type="entry name" value="Bac_luciferase"/>
    <property type="match status" value="1"/>
</dbReference>
<reference evidence="4 5" key="1">
    <citation type="submission" date="2017-10" db="EMBL/GenBank/DDBJ databases">
        <title>Genomics of the genus Arcobacter.</title>
        <authorList>
            <person name="Perez-Cataluna A."/>
            <person name="Figueras M.J."/>
        </authorList>
    </citation>
    <scope>NUCLEOTIDE SEQUENCE [LARGE SCALE GENOMIC DNA]</scope>
    <source>
        <strain evidence="4 5">CECT 8993</strain>
    </source>
</reference>
<accession>A0A4V1LRX5</accession>
<dbReference type="GO" id="GO:0016705">
    <property type="term" value="F:oxidoreductase activity, acting on paired donors, with incorporation or reduction of molecular oxygen"/>
    <property type="evidence" value="ECO:0007669"/>
    <property type="project" value="InterPro"/>
</dbReference>
<organism evidence="4 5">
    <name type="scientific">Halarcobacter ebronensis</name>
    <dbReference type="NCBI Taxonomy" id="1462615"/>
    <lineage>
        <taxon>Bacteria</taxon>
        <taxon>Pseudomonadati</taxon>
        <taxon>Campylobacterota</taxon>
        <taxon>Epsilonproteobacteria</taxon>
        <taxon>Campylobacterales</taxon>
        <taxon>Arcobacteraceae</taxon>
        <taxon>Halarcobacter</taxon>
    </lineage>
</organism>
<evidence type="ECO:0000313" key="5">
    <source>
        <dbReference type="Proteomes" id="UP000290172"/>
    </source>
</evidence>
<dbReference type="PANTHER" id="PTHR30137">
    <property type="entry name" value="LUCIFERASE-LIKE MONOOXYGENASE"/>
    <property type="match status" value="1"/>
</dbReference>
<protein>
    <submittedName>
        <fullName evidence="4">LLM class flavin-dependent oxidoreductase</fullName>
    </submittedName>
</protein>
<sequence length="303" mass="34466">MNIGLMLLYENWDDNYSNAFQQQQELILLGEELGLDEVWITEHHFNKFSLSSSILTLMAYIIATTKKIRVGTASILTPIYNPIIVAEAIATLNVLSNSRFNFGVAKGGPFKKQNELLDFENSRERMLHSLDEIFSYLKDDSSVFPKPISNIPTFIASKDEQSINYAAQKGIGLMAAHLWSTEIIKTMIEQYKKANYRNLPPQIMCSRGFYMASSDEEAINEALPALIRFREQMEKQGISSPIFYDENYWIENGIIGDKDTCTKKINELKDLGITNLALKPISNDVEKNKASLERFAKEILINL</sequence>
<gene>
    <name evidence="4" type="ORF">CRV08_03160</name>
</gene>
<feature type="domain" description="Luciferase-like" evidence="3">
    <location>
        <begin position="1"/>
        <end position="274"/>
    </location>
</feature>
<evidence type="ECO:0000313" key="4">
    <source>
        <dbReference type="EMBL" id="RXJ69718.1"/>
    </source>
</evidence>
<dbReference type="InterPro" id="IPR011251">
    <property type="entry name" value="Luciferase-like_dom"/>
</dbReference>
<comment type="caution">
    <text evidence="4">The sequence shown here is derived from an EMBL/GenBank/DDBJ whole genome shotgun (WGS) entry which is preliminary data.</text>
</comment>
<dbReference type="InterPro" id="IPR050766">
    <property type="entry name" value="Bact_Lucif_Oxidored"/>
</dbReference>
<keyword evidence="1" id="KW-0560">Oxidoreductase</keyword>
<dbReference type="Gene3D" id="3.20.20.30">
    <property type="entry name" value="Luciferase-like domain"/>
    <property type="match status" value="1"/>
</dbReference>
<dbReference type="InterPro" id="IPR036661">
    <property type="entry name" value="Luciferase-like_sf"/>
</dbReference>
<proteinExistence type="predicted"/>
<evidence type="ECO:0000259" key="3">
    <source>
        <dbReference type="Pfam" id="PF00296"/>
    </source>
</evidence>
<dbReference type="GO" id="GO:0005829">
    <property type="term" value="C:cytosol"/>
    <property type="evidence" value="ECO:0007669"/>
    <property type="project" value="TreeGrafter"/>
</dbReference>
<evidence type="ECO:0000256" key="1">
    <source>
        <dbReference type="ARBA" id="ARBA00023002"/>
    </source>
</evidence>
<evidence type="ECO:0000256" key="2">
    <source>
        <dbReference type="ARBA" id="ARBA00023033"/>
    </source>
</evidence>
<dbReference type="SUPFAM" id="SSF51679">
    <property type="entry name" value="Bacterial luciferase-like"/>
    <property type="match status" value="1"/>
</dbReference>
<dbReference type="Proteomes" id="UP000290172">
    <property type="component" value="Unassembled WGS sequence"/>
</dbReference>
<name>A0A4V1LRX5_9BACT</name>
<dbReference type="PANTHER" id="PTHR30137:SF8">
    <property type="entry name" value="BLR5498 PROTEIN"/>
    <property type="match status" value="1"/>
</dbReference>
<dbReference type="AlphaFoldDB" id="A0A4V1LRX5"/>